<dbReference type="InterPro" id="IPR049492">
    <property type="entry name" value="BD-FAE-like_dom"/>
</dbReference>
<evidence type="ECO:0000256" key="6">
    <source>
        <dbReference type="SAM" id="Phobius"/>
    </source>
</evidence>
<dbReference type="AlphaFoldDB" id="A0A1S3C4X6"/>
<dbReference type="InterPro" id="IPR029058">
    <property type="entry name" value="AB_hydrolase_fold"/>
</dbReference>
<keyword evidence="2" id="KW-0378">Hydrolase</keyword>
<dbReference type="PANTHER" id="PTHR48081">
    <property type="entry name" value="AB HYDROLASE SUPERFAMILY PROTEIN C4A8.06C"/>
    <property type="match status" value="1"/>
</dbReference>
<dbReference type="SUPFAM" id="SSF53474">
    <property type="entry name" value="alpha/beta-Hydrolases"/>
    <property type="match status" value="1"/>
</dbReference>
<dbReference type="Proteomes" id="UP001652600">
    <property type="component" value="Chromosome 5"/>
</dbReference>
<dbReference type="eggNOG" id="KOG1516">
    <property type="taxonomic scope" value="Eukaryota"/>
</dbReference>
<keyword evidence="8" id="KW-1185">Reference proteome</keyword>
<dbReference type="KEGG" id="cmo:103496926"/>
<organism evidence="8 9">
    <name type="scientific">Cucumis melo</name>
    <name type="common">Muskmelon</name>
    <dbReference type="NCBI Taxonomy" id="3656"/>
    <lineage>
        <taxon>Eukaryota</taxon>
        <taxon>Viridiplantae</taxon>
        <taxon>Streptophyta</taxon>
        <taxon>Embryophyta</taxon>
        <taxon>Tracheophyta</taxon>
        <taxon>Spermatophyta</taxon>
        <taxon>Magnoliopsida</taxon>
        <taxon>eudicotyledons</taxon>
        <taxon>Gunneridae</taxon>
        <taxon>Pentapetalae</taxon>
        <taxon>rosids</taxon>
        <taxon>fabids</taxon>
        <taxon>Cucurbitales</taxon>
        <taxon>Cucurbitaceae</taxon>
        <taxon>Benincaseae</taxon>
        <taxon>Cucumis</taxon>
    </lineage>
</organism>
<reference evidence="9" key="1">
    <citation type="submission" date="2025-08" db="UniProtKB">
        <authorList>
            <consortium name="RefSeq"/>
        </authorList>
    </citation>
    <scope>IDENTIFICATION</scope>
    <source>
        <tissue evidence="9">Stem</tissue>
    </source>
</reference>
<keyword evidence="6" id="KW-0472">Membrane</keyword>
<evidence type="ECO:0000256" key="2">
    <source>
        <dbReference type="ARBA" id="ARBA00022801"/>
    </source>
</evidence>
<comment type="catalytic activity">
    <reaction evidence="5">
        <text>[protein]-C-terminal S-[(2E,6E)-farnesyl]-L-cysteine methyl ester + H2O = [protein]-C-terminal S-[(2E,6E)-farnesyl]-L-cysteine + methanol + H(+)</text>
        <dbReference type="Rhea" id="RHEA:48520"/>
        <dbReference type="Rhea" id="RHEA-COMP:12125"/>
        <dbReference type="Rhea" id="RHEA-COMP:12126"/>
        <dbReference type="ChEBI" id="CHEBI:15377"/>
        <dbReference type="ChEBI" id="CHEBI:15378"/>
        <dbReference type="ChEBI" id="CHEBI:17790"/>
        <dbReference type="ChEBI" id="CHEBI:90510"/>
        <dbReference type="ChEBI" id="CHEBI:90511"/>
        <dbReference type="EC" id="3.1.1.n2"/>
    </reaction>
</comment>
<evidence type="ECO:0000256" key="1">
    <source>
        <dbReference type="ARBA" id="ARBA00004653"/>
    </source>
</evidence>
<evidence type="ECO:0000256" key="5">
    <source>
        <dbReference type="ARBA" id="ARBA00049507"/>
    </source>
</evidence>
<accession>A0A1S3C4X6</accession>
<keyword evidence="6" id="KW-1133">Transmembrane helix</keyword>
<evidence type="ECO:0000256" key="4">
    <source>
        <dbReference type="ARBA" id="ARBA00038928"/>
    </source>
</evidence>
<proteinExistence type="inferred from homology"/>
<keyword evidence="6" id="KW-0812">Transmembrane</keyword>
<dbReference type="InterPro" id="IPR050300">
    <property type="entry name" value="GDXG_lipolytic_enzyme"/>
</dbReference>
<evidence type="ECO:0000313" key="8">
    <source>
        <dbReference type="Proteomes" id="UP001652600"/>
    </source>
</evidence>
<dbReference type="GO" id="GO:0016787">
    <property type="term" value="F:hydrolase activity"/>
    <property type="evidence" value="ECO:0007669"/>
    <property type="project" value="UniProtKB-KW"/>
</dbReference>
<sequence length="424" mass="48141">MASTEITVDAMLIKEYANEDPNQHPFLLHLTTQAATAAANFKRQRRHRLSRESVLPRRRRSLGHIVMHAVTFTFLPLRLCFNFLLCLWIGYKWIARFVSFLCYVAFISPGLLQVAYYYSYCGQIRKNIKYGDQPRNSLDIYLPKTRHGQKPKPVVVFVIGGAWILGNKAHGYLLGSQLSERDIIVACLDYRNFPQGTMSDMIKDVSEGISFVFNNIAEYGGDINRIYLMGQSAGAHITACALVEQAIKEAGGEKVSWCVSRIKAYFGLSGGYNLINLKDHFHSRGLHRSIFLSIMEGEESLQRFSPEVMVQDPKIEDAVSLLPHFILFHGTADYSIPLDSCKSFAEVLERIGVKVETVLYKGKTHTDLFVQDPMRGGKDQLVEDLIFIIHENDRDAFARNPMARQRRRLVPELLLKLACTVSPF</sequence>
<evidence type="ECO:0000313" key="9">
    <source>
        <dbReference type="RefSeq" id="XP_008457187.2"/>
    </source>
</evidence>
<feature type="transmembrane region" description="Helical" evidence="6">
    <location>
        <begin position="62"/>
        <end position="91"/>
    </location>
</feature>
<dbReference type="Gene3D" id="3.40.50.1820">
    <property type="entry name" value="alpha/beta hydrolase"/>
    <property type="match status" value="1"/>
</dbReference>
<dbReference type="Pfam" id="PF20434">
    <property type="entry name" value="BD-FAE"/>
    <property type="match status" value="1"/>
</dbReference>
<dbReference type="InParanoid" id="A0A1S3C4X6"/>
<evidence type="ECO:0000259" key="7">
    <source>
        <dbReference type="Pfam" id="PF20434"/>
    </source>
</evidence>
<dbReference type="PANTHER" id="PTHR48081:SF33">
    <property type="entry name" value="KYNURENINE FORMAMIDASE"/>
    <property type="match status" value="1"/>
</dbReference>
<comment type="subcellular location">
    <subcellularLocation>
        <location evidence="1">Golgi apparatus membrane</location>
        <topology evidence="1">Multi-pass membrane protein</topology>
    </subcellularLocation>
</comment>
<evidence type="ECO:0000256" key="3">
    <source>
        <dbReference type="ARBA" id="ARBA00038028"/>
    </source>
</evidence>
<feature type="transmembrane region" description="Helical" evidence="6">
    <location>
        <begin position="97"/>
        <end position="119"/>
    </location>
</feature>
<dbReference type="GeneID" id="103496926"/>
<dbReference type="GO" id="GO:0000139">
    <property type="term" value="C:Golgi membrane"/>
    <property type="evidence" value="ECO:0007669"/>
    <property type="project" value="UniProtKB-SubCell"/>
</dbReference>
<protein>
    <recommendedName>
        <fullName evidence="4">protein-S-isoprenylcysteine alpha-carbonyl methylesterase</fullName>
        <ecNumber evidence="4">3.1.1.n2</ecNumber>
    </recommendedName>
</protein>
<dbReference type="RefSeq" id="XP_008457187.2">
    <property type="nucleotide sequence ID" value="XM_008458965.3"/>
</dbReference>
<name>A0A1S3C4X6_CUCME</name>
<dbReference type="GO" id="GO:0005789">
    <property type="term" value="C:endoplasmic reticulum membrane"/>
    <property type="evidence" value="ECO:0007669"/>
    <property type="project" value="UniProtKB-SubCell"/>
</dbReference>
<comment type="similarity">
    <text evidence="3">Belongs to the AB hydrolase superfamily. Isoprenylcysteine methylesterase family.</text>
</comment>
<gene>
    <name evidence="9" type="primary">LOC103496926</name>
</gene>
<feature type="domain" description="BD-FAE-like" evidence="7">
    <location>
        <begin position="138"/>
        <end position="347"/>
    </location>
</feature>
<dbReference type="EC" id="3.1.1.n2" evidence="4"/>